<evidence type="ECO:0000313" key="2">
    <source>
        <dbReference type="EMBL" id="ROQ20200.1"/>
    </source>
</evidence>
<evidence type="ECO:0000256" key="1">
    <source>
        <dbReference type="SAM" id="Phobius"/>
    </source>
</evidence>
<reference evidence="2 3" key="1">
    <citation type="submission" date="2018-11" db="EMBL/GenBank/DDBJ databases">
        <title>Genomic Encyclopedia of Type Strains, Phase IV (KMG-IV): sequencing the most valuable type-strain genomes for metagenomic binning, comparative biology and taxonomic classification.</title>
        <authorList>
            <person name="Goeker M."/>
        </authorList>
    </citation>
    <scope>NUCLEOTIDE SEQUENCE [LARGE SCALE GENOMIC DNA]</scope>
    <source>
        <strain evidence="2 3">DSM 16974</strain>
    </source>
</reference>
<comment type="caution">
    <text evidence="2">The sequence shown here is derived from an EMBL/GenBank/DDBJ whole genome shotgun (WGS) entry which is preliminary data.</text>
</comment>
<sequence>MFYTIFSIAIILLGLILVYAALRLLARRHWLMGFLRGFVGLGLLVLALVLALAALDLFSYRQMAQEEPVATLSLKQLGDQRFRATLVHNNGEEDTFELRGDQWQLDARIIKWQGFLGGLGIKPGYRLDRLSGRYYTLNDERSAERTVYSLEQSAWGPDLWALVNRNPAWFPVVDARYGSATFVPMADNALFEVRLSSSGLLARPLNDPARQALSVWE</sequence>
<keyword evidence="3" id="KW-1185">Reference proteome</keyword>
<protein>
    <recommendedName>
        <fullName evidence="4">Cation/multidrug efflux pump</fullName>
    </recommendedName>
</protein>
<feature type="transmembrane region" description="Helical" evidence="1">
    <location>
        <begin position="6"/>
        <end position="26"/>
    </location>
</feature>
<dbReference type="Proteomes" id="UP000273643">
    <property type="component" value="Unassembled WGS sequence"/>
</dbReference>
<accession>A0A3N1P0H7</accession>
<dbReference type="OrthoDB" id="9156649at2"/>
<evidence type="ECO:0000313" key="3">
    <source>
        <dbReference type="Proteomes" id="UP000273643"/>
    </source>
</evidence>
<keyword evidence="1" id="KW-0472">Membrane</keyword>
<proteinExistence type="predicted"/>
<name>A0A3N1P0H7_9GAMM</name>
<dbReference type="AlphaFoldDB" id="A0A3N1P0H7"/>
<evidence type="ECO:0008006" key="4">
    <source>
        <dbReference type="Google" id="ProtNLM"/>
    </source>
</evidence>
<keyword evidence="1" id="KW-0812">Transmembrane</keyword>
<keyword evidence="1" id="KW-1133">Transmembrane helix</keyword>
<dbReference type="EMBL" id="RJUK01000001">
    <property type="protein sequence ID" value="ROQ20200.1"/>
    <property type="molecule type" value="Genomic_DNA"/>
</dbReference>
<dbReference type="RefSeq" id="WP_024460218.1">
    <property type="nucleotide sequence ID" value="NZ_RJUK01000001.1"/>
</dbReference>
<feature type="transmembrane region" description="Helical" evidence="1">
    <location>
        <begin position="38"/>
        <end position="60"/>
    </location>
</feature>
<gene>
    <name evidence="2" type="ORF">EDC38_0799</name>
</gene>
<organism evidence="2 3">
    <name type="scientific">Marinimicrobium koreense</name>
    <dbReference type="NCBI Taxonomy" id="306545"/>
    <lineage>
        <taxon>Bacteria</taxon>
        <taxon>Pseudomonadati</taxon>
        <taxon>Pseudomonadota</taxon>
        <taxon>Gammaproteobacteria</taxon>
        <taxon>Cellvibrionales</taxon>
        <taxon>Cellvibrionaceae</taxon>
        <taxon>Marinimicrobium</taxon>
    </lineage>
</organism>